<sequence>MIREMGYVYPNGTEALININLSISKGELVGIMGKNGAGKTTLIRTLNGLIRPSRGNIFIENENINSKTIASLSKNVGIVFQNPYHQLFANSIEEEIKFSLKSLNLSKEEIQFRINQILQEFNLEKYRKRSPLNISGGESKKLAIASIICRNPEVLVFDEPTLGQDEKEIKFFINLINNERKKGKTIIIITHNTEFAYEYLPRTILMTDGQIVADGLTKKVLNNTFLISQTSLILPQIRQFCLALQQIGFQETNNITSRNEMVDYLRNFLKDKIYGNT</sequence>
<evidence type="ECO:0000256" key="3">
    <source>
        <dbReference type="ARBA" id="ARBA00022448"/>
    </source>
</evidence>
<comment type="caution">
    <text evidence="10">The sequence shown here is derived from an EMBL/GenBank/DDBJ whole genome shotgun (WGS) entry which is preliminary data.</text>
</comment>
<keyword evidence="5" id="KW-0547">Nucleotide-binding</keyword>
<evidence type="ECO:0000256" key="1">
    <source>
        <dbReference type="ARBA" id="ARBA00004236"/>
    </source>
</evidence>
<keyword evidence="8" id="KW-0472">Membrane</keyword>
<dbReference type="InterPro" id="IPR003439">
    <property type="entry name" value="ABC_transporter-like_ATP-bd"/>
</dbReference>
<protein>
    <recommendedName>
        <fullName evidence="9">ABC transporter domain-containing protein</fullName>
    </recommendedName>
</protein>
<dbReference type="InterPro" id="IPR027417">
    <property type="entry name" value="P-loop_NTPase"/>
</dbReference>
<dbReference type="InterPro" id="IPR015856">
    <property type="entry name" value="ABC_transpr_CbiO/EcfA_su"/>
</dbReference>
<dbReference type="GO" id="GO:0042626">
    <property type="term" value="F:ATPase-coupled transmembrane transporter activity"/>
    <property type="evidence" value="ECO:0007669"/>
    <property type="project" value="TreeGrafter"/>
</dbReference>
<accession>A0A0F9N7A7</accession>
<dbReference type="FunFam" id="3.40.50.300:FF:000224">
    <property type="entry name" value="Energy-coupling factor transporter ATP-binding protein EcfA"/>
    <property type="match status" value="1"/>
</dbReference>
<dbReference type="InterPro" id="IPR017871">
    <property type="entry name" value="ABC_transporter-like_CS"/>
</dbReference>
<dbReference type="SMART" id="SM00382">
    <property type="entry name" value="AAA"/>
    <property type="match status" value="1"/>
</dbReference>
<dbReference type="PROSITE" id="PS50893">
    <property type="entry name" value="ABC_TRANSPORTER_2"/>
    <property type="match status" value="1"/>
</dbReference>
<dbReference type="GO" id="GO:0016887">
    <property type="term" value="F:ATP hydrolysis activity"/>
    <property type="evidence" value="ECO:0007669"/>
    <property type="project" value="InterPro"/>
</dbReference>
<dbReference type="SUPFAM" id="SSF52540">
    <property type="entry name" value="P-loop containing nucleoside triphosphate hydrolases"/>
    <property type="match status" value="1"/>
</dbReference>
<evidence type="ECO:0000256" key="6">
    <source>
        <dbReference type="ARBA" id="ARBA00022840"/>
    </source>
</evidence>
<dbReference type="PROSITE" id="PS00211">
    <property type="entry name" value="ABC_TRANSPORTER_1"/>
    <property type="match status" value="1"/>
</dbReference>
<organism evidence="10">
    <name type="scientific">marine sediment metagenome</name>
    <dbReference type="NCBI Taxonomy" id="412755"/>
    <lineage>
        <taxon>unclassified sequences</taxon>
        <taxon>metagenomes</taxon>
        <taxon>ecological metagenomes</taxon>
    </lineage>
</organism>
<dbReference type="InterPro" id="IPR003593">
    <property type="entry name" value="AAA+_ATPase"/>
</dbReference>
<evidence type="ECO:0000256" key="2">
    <source>
        <dbReference type="ARBA" id="ARBA00005417"/>
    </source>
</evidence>
<keyword evidence="6" id="KW-0067">ATP-binding</keyword>
<dbReference type="Pfam" id="PF00005">
    <property type="entry name" value="ABC_tran"/>
    <property type="match status" value="1"/>
</dbReference>
<comment type="similarity">
    <text evidence="2">Belongs to the ABC transporter superfamily.</text>
</comment>
<dbReference type="PANTHER" id="PTHR43553">
    <property type="entry name" value="HEAVY METAL TRANSPORTER"/>
    <property type="match status" value="1"/>
</dbReference>
<feature type="domain" description="ABC transporter" evidence="9">
    <location>
        <begin position="1"/>
        <end position="233"/>
    </location>
</feature>
<dbReference type="Gene3D" id="3.40.50.300">
    <property type="entry name" value="P-loop containing nucleotide triphosphate hydrolases"/>
    <property type="match status" value="1"/>
</dbReference>
<dbReference type="GO" id="GO:0043190">
    <property type="term" value="C:ATP-binding cassette (ABC) transporter complex"/>
    <property type="evidence" value="ECO:0007669"/>
    <property type="project" value="TreeGrafter"/>
</dbReference>
<evidence type="ECO:0000256" key="7">
    <source>
        <dbReference type="ARBA" id="ARBA00022967"/>
    </source>
</evidence>
<evidence type="ECO:0000256" key="4">
    <source>
        <dbReference type="ARBA" id="ARBA00022475"/>
    </source>
</evidence>
<dbReference type="CDD" id="cd03225">
    <property type="entry name" value="ABC_cobalt_CbiO_domain1"/>
    <property type="match status" value="1"/>
</dbReference>
<dbReference type="AlphaFoldDB" id="A0A0F9N7A7"/>
<comment type="subcellular location">
    <subcellularLocation>
        <location evidence="1">Cell membrane</location>
    </subcellularLocation>
</comment>
<dbReference type="EMBL" id="LAZR01008664">
    <property type="protein sequence ID" value="KKM77307.1"/>
    <property type="molecule type" value="Genomic_DNA"/>
</dbReference>
<evidence type="ECO:0000259" key="9">
    <source>
        <dbReference type="PROSITE" id="PS50893"/>
    </source>
</evidence>
<evidence type="ECO:0000313" key="10">
    <source>
        <dbReference type="EMBL" id="KKM77307.1"/>
    </source>
</evidence>
<keyword evidence="4" id="KW-1003">Cell membrane</keyword>
<dbReference type="InterPro" id="IPR050095">
    <property type="entry name" value="ECF_ABC_transporter_ATP-bd"/>
</dbReference>
<proteinExistence type="inferred from homology"/>
<gene>
    <name evidence="10" type="ORF">LCGC14_1371400</name>
</gene>
<reference evidence="10" key="1">
    <citation type="journal article" date="2015" name="Nature">
        <title>Complex archaea that bridge the gap between prokaryotes and eukaryotes.</title>
        <authorList>
            <person name="Spang A."/>
            <person name="Saw J.H."/>
            <person name="Jorgensen S.L."/>
            <person name="Zaremba-Niedzwiedzka K."/>
            <person name="Martijn J."/>
            <person name="Lind A.E."/>
            <person name="van Eijk R."/>
            <person name="Schleper C."/>
            <person name="Guy L."/>
            <person name="Ettema T.J."/>
        </authorList>
    </citation>
    <scope>NUCLEOTIDE SEQUENCE</scope>
</reference>
<evidence type="ECO:0000256" key="5">
    <source>
        <dbReference type="ARBA" id="ARBA00022741"/>
    </source>
</evidence>
<evidence type="ECO:0000256" key="8">
    <source>
        <dbReference type="ARBA" id="ARBA00023136"/>
    </source>
</evidence>
<dbReference type="GO" id="GO:0005524">
    <property type="term" value="F:ATP binding"/>
    <property type="evidence" value="ECO:0007669"/>
    <property type="project" value="UniProtKB-KW"/>
</dbReference>
<keyword evidence="7" id="KW-1278">Translocase</keyword>
<keyword evidence="3" id="KW-0813">Transport</keyword>
<name>A0A0F9N7A7_9ZZZZ</name>